<feature type="non-terminal residue" evidence="2">
    <location>
        <position position="1"/>
    </location>
</feature>
<evidence type="ECO:0000256" key="1">
    <source>
        <dbReference type="SAM" id="MobiDB-lite"/>
    </source>
</evidence>
<dbReference type="AlphaFoldDB" id="A0A146K0P1"/>
<feature type="compositionally biased region" description="Low complexity" evidence="1">
    <location>
        <begin position="241"/>
        <end position="253"/>
    </location>
</feature>
<name>A0A146K0P1_9EUKA</name>
<protein>
    <submittedName>
        <fullName evidence="2">Uncharacterized protein</fullName>
    </submittedName>
</protein>
<sequence>KLHDSKMSMLQDKDFWLEWGRKKKSSYPSSYEKDKHFMDFLKEYRGKQDSSKPVEMVSSKINISKQVQPKQQAKQKISLNEGLFGVKSTQKTSNQQMETAKQRMERLAMLSNVKLFKSKQGQSPAPKPEVLEEKPEMDHQDQEEKIKDLLSRTDQLIQKSRPDMDLAEHDLYFEEPEEKIEEEEKLTDVVSNLMSKAEADVNLQLKQMDEQCKQEIAKTQKVQEELKQLEASMKQSKLESPQQNPEIQQQKPQTPKNEAEEVKTEPKAESPKQIQEFVRVTKPLLTVPTTSKVASAKDYYAEMQAKPVQVQKPVLQQAPKMASPKQIQPVEPKVEVRKPYQPNQQWQNYAQKLVPDLQKSITQSKQPVQVQNQQYATVYQQQQRQQPMNNTQMRAPQQMPPYGQQYNQMYQPQYGQPQPYYNQYGYGRQ</sequence>
<reference evidence="2" key="1">
    <citation type="submission" date="2015-07" db="EMBL/GenBank/DDBJ databases">
        <title>Adaptation to a free-living lifestyle via gene acquisitions in the diplomonad Trepomonas sp. PC1.</title>
        <authorList>
            <person name="Xu F."/>
            <person name="Jerlstrom-Hultqvist J."/>
            <person name="Kolisko M."/>
            <person name="Simpson A.G.B."/>
            <person name="Roger A.J."/>
            <person name="Svard S.G."/>
            <person name="Andersson J.O."/>
        </authorList>
    </citation>
    <scope>NUCLEOTIDE SEQUENCE</scope>
    <source>
        <strain evidence="2">PC1</strain>
    </source>
</reference>
<feature type="compositionally biased region" description="Basic and acidic residues" evidence="1">
    <location>
        <begin position="257"/>
        <end position="270"/>
    </location>
</feature>
<proteinExistence type="predicted"/>
<feature type="region of interest" description="Disordered" evidence="1">
    <location>
        <begin position="379"/>
        <end position="429"/>
    </location>
</feature>
<feature type="region of interest" description="Disordered" evidence="1">
    <location>
        <begin position="227"/>
        <end position="275"/>
    </location>
</feature>
<organism evidence="2">
    <name type="scientific">Trepomonas sp. PC1</name>
    <dbReference type="NCBI Taxonomy" id="1076344"/>
    <lineage>
        <taxon>Eukaryota</taxon>
        <taxon>Metamonada</taxon>
        <taxon>Diplomonadida</taxon>
        <taxon>Hexamitidae</taxon>
        <taxon>Hexamitinae</taxon>
        <taxon>Trepomonas</taxon>
    </lineage>
</organism>
<evidence type="ECO:0000313" key="2">
    <source>
        <dbReference type="EMBL" id="JAP89495.1"/>
    </source>
</evidence>
<gene>
    <name evidence="2" type="ORF">TPC1_31010</name>
</gene>
<accession>A0A146K0P1</accession>
<feature type="compositionally biased region" description="Basic and acidic residues" evidence="1">
    <location>
        <begin position="129"/>
        <end position="143"/>
    </location>
</feature>
<feature type="region of interest" description="Disordered" evidence="1">
    <location>
        <begin position="115"/>
        <end position="143"/>
    </location>
</feature>
<dbReference type="EMBL" id="GDID01007111">
    <property type="protein sequence ID" value="JAP89495.1"/>
    <property type="molecule type" value="Transcribed_RNA"/>
</dbReference>